<accession>A0A1J7BRG6</accession>
<evidence type="ECO:0008006" key="4">
    <source>
        <dbReference type="Google" id="ProtNLM"/>
    </source>
</evidence>
<organism evidence="2 3">
    <name type="scientific">Flavobacterium johnsoniae</name>
    <name type="common">Cytophaga johnsonae</name>
    <dbReference type="NCBI Taxonomy" id="986"/>
    <lineage>
        <taxon>Bacteria</taxon>
        <taxon>Pseudomonadati</taxon>
        <taxon>Bacteroidota</taxon>
        <taxon>Flavobacteriia</taxon>
        <taxon>Flavobacteriales</taxon>
        <taxon>Flavobacteriaceae</taxon>
        <taxon>Flavobacterium</taxon>
    </lineage>
</organism>
<dbReference type="EMBL" id="MLFK01000007">
    <property type="protein sequence ID" value="OIV41291.1"/>
    <property type="molecule type" value="Genomic_DNA"/>
</dbReference>
<proteinExistence type="predicted"/>
<keyword evidence="1" id="KW-0732">Signal</keyword>
<keyword evidence="3" id="KW-1185">Reference proteome</keyword>
<dbReference type="OrthoDB" id="1448832at2"/>
<name>A0A1J7BRG6_FLAJO</name>
<dbReference type="RefSeq" id="WP_071636851.1">
    <property type="nucleotide sequence ID" value="NZ_MLFK01000007.1"/>
</dbReference>
<comment type="caution">
    <text evidence="2">The sequence shown here is derived from an EMBL/GenBank/DDBJ whole genome shotgun (WGS) entry which is preliminary data.</text>
</comment>
<gene>
    <name evidence="2" type="ORF">BKM63_12135</name>
</gene>
<feature type="signal peptide" evidence="1">
    <location>
        <begin position="1"/>
        <end position="26"/>
    </location>
</feature>
<evidence type="ECO:0000256" key="1">
    <source>
        <dbReference type="SAM" id="SignalP"/>
    </source>
</evidence>
<dbReference type="AlphaFoldDB" id="A0A1J7BRG6"/>
<protein>
    <recommendedName>
        <fullName evidence="4">DUF4843 domain-containing protein</fullName>
    </recommendedName>
</protein>
<reference evidence="2 3" key="1">
    <citation type="submission" date="2016-10" db="EMBL/GenBank/DDBJ databases">
        <title>Draft Genome Sequence of Rhizobacteria Flavobacterium johnsoniae CI04.</title>
        <authorList>
            <person name="Bravo J.I."/>
            <person name="Lozano G.L."/>
            <person name="Handelsman J."/>
        </authorList>
    </citation>
    <scope>NUCLEOTIDE SEQUENCE [LARGE SCALE GENOMIC DNA]</scope>
    <source>
        <strain evidence="2 3">CI04</strain>
    </source>
</reference>
<dbReference type="Proteomes" id="UP000182826">
    <property type="component" value="Unassembled WGS sequence"/>
</dbReference>
<sequence length="181" mass="20144">MMPNFINKVSVILLSAVLFLSCSSELDFDQVDDFKIEPVLVANLAFFNLRANQIPDDGQAHQIPPDVEEFDVFKNKYLNEDLVKAELNFEIENTMNRGFKVELALIDANDQVLETIHLAVPPYTGGSNIIKYPAEVYEGERLALLKKTVKVGFLVTVEAGTGSISGNLKLKSGAIAYMRFE</sequence>
<evidence type="ECO:0000313" key="2">
    <source>
        <dbReference type="EMBL" id="OIV41291.1"/>
    </source>
</evidence>
<evidence type="ECO:0000313" key="3">
    <source>
        <dbReference type="Proteomes" id="UP000182826"/>
    </source>
</evidence>
<feature type="chain" id="PRO_5009643591" description="DUF4843 domain-containing protein" evidence="1">
    <location>
        <begin position="27"/>
        <end position="181"/>
    </location>
</feature>